<name>A0ABR4H2F3_9EURO</name>
<evidence type="ECO:0000313" key="2">
    <source>
        <dbReference type="EMBL" id="KAL2809614.1"/>
    </source>
</evidence>
<dbReference type="Proteomes" id="UP001610334">
    <property type="component" value="Unassembled WGS sequence"/>
</dbReference>
<organism evidence="2 3">
    <name type="scientific">Aspergillus granulosus</name>
    <dbReference type="NCBI Taxonomy" id="176169"/>
    <lineage>
        <taxon>Eukaryota</taxon>
        <taxon>Fungi</taxon>
        <taxon>Dikarya</taxon>
        <taxon>Ascomycota</taxon>
        <taxon>Pezizomycotina</taxon>
        <taxon>Eurotiomycetes</taxon>
        <taxon>Eurotiomycetidae</taxon>
        <taxon>Eurotiales</taxon>
        <taxon>Aspergillaceae</taxon>
        <taxon>Aspergillus</taxon>
        <taxon>Aspergillus subgen. Nidulantes</taxon>
    </lineage>
</organism>
<proteinExistence type="predicted"/>
<keyword evidence="3" id="KW-1185">Reference proteome</keyword>
<feature type="compositionally biased region" description="Low complexity" evidence="1">
    <location>
        <begin position="1"/>
        <end position="32"/>
    </location>
</feature>
<protein>
    <submittedName>
        <fullName evidence="2">Uncharacterized protein</fullName>
    </submittedName>
</protein>
<accession>A0ABR4H2F3</accession>
<sequence length="335" mass="37583">MDSLQTTLDASQSSSSELSASAPSSLENSFSSKSEHPPEHSFLSAASKSEHPLAQLAKEVKQQPFTTNKSVQELLEHRRQELQEDHTRDQFLVFTSVPPAQASELSDERSRTSKYCRFTFNTETEILIAKVIPLTAHETAARHFERIITCELFAMNLDRELASTGSTTVRIINWTKEADCCWAPGPRSKNPKISFVVEVGLSESTPHLALDAHGWLETPSSSVNLVVTIAIRREHPEIILQQWELPTRRSNVVTRSSPILAHRTAVIKLSRINNTTSVTGESYMNGTTTNITQMDLPFNKILNRPPNPPLERDFVISAQHLRDFAEDVWGMQELL</sequence>
<dbReference type="EMBL" id="JBFXLT010000085">
    <property type="protein sequence ID" value="KAL2809614.1"/>
    <property type="molecule type" value="Genomic_DNA"/>
</dbReference>
<evidence type="ECO:0000313" key="3">
    <source>
        <dbReference type="Proteomes" id="UP001610334"/>
    </source>
</evidence>
<feature type="region of interest" description="Disordered" evidence="1">
    <location>
        <begin position="1"/>
        <end position="48"/>
    </location>
</feature>
<comment type="caution">
    <text evidence="2">The sequence shown here is derived from an EMBL/GenBank/DDBJ whole genome shotgun (WGS) entry which is preliminary data.</text>
</comment>
<reference evidence="2 3" key="1">
    <citation type="submission" date="2024-07" db="EMBL/GenBank/DDBJ databases">
        <title>Section-level genome sequencing and comparative genomics of Aspergillus sections Usti and Cavernicolus.</title>
        <authorList>
            <consortium name="Lawrence Berkeley National Laboratory"/>
            <person name="Nybo J.L."/>
            <person name="Vesth T.C."/>
            <person name="Theobald S."/>
            <person name="Frisvad J.C."/>
            <person name="Larsen T.O."/>
            <person name="Kjaerboelling I."/>
            <person name="Rothschild-Mancinelli K."/>
            <person name="Lyhne E.K."/>
            <person name="Kogle M.E."/>
            <person name="Barry K."/>
            <person name="Clum A."/>
            <person name="Na H."/>
            <person name="Ledsgaard L."/>
            <person name="Lin J."/>
            <person name="Lipzen A."/>
            <person name="Kuo A."/>
            <person name="Riley R."/>
            <person name="Mondo S."/>
            <person name="Labutti K."/>
            <person name="Haridas S."/>
            <person name="Pangalinan J."/>
            <person name="Salamov A.A."/>
            <person name="Simmons B.A."/>
            <person name="Magnuson J.K."/>
            <person name="Chen J."/>
            <person name="Drula E."/>
            <person name="Henrissat B."/>
            <person name="Wiebenga A."/>
            <person name="Lubbers R.J."/>
            <person name="Gomes A.C."/>
            <person name="Makela M.R."/>
            <person name="Stajich J."/>
            <person name="Grigoriev I.V."/>
            <person name="Mortensen U.H."/>
            <person name="De Vries R.P."/>
            <person name="Baker S.E."/>
            <person name="Andersen M.R."/>
        </authorList>
    </citation>
    <scope>NUCLEOTIDE SEQUENCE [LARGE SCALE GENOMIC DNA]</scope>
    <source>
        <strain evidence="2 3">CBS 588.65</strain>
    </source>
</reference>
<gene>
    <name evidence="2" type="ORF">BJX63DRAFT_434993</name>
</gene>
<evidence type="ECO:0000256" key="1">
    <source>
        <dbReference type="SAM" id="MobiDB-lite"/>
    </source>
</evidence>